<feature type="transmembrane region" description="Helical" evidence="7">
    <location>
        <begin position="172"/>
        <end position="195"/>
    </location>
</feature>
<sequence>MTQTQKNKENSITQGVIWKQLLLFFFPILIGTFFQQLYNTVDTIVVGQYVGTSALAAVGTTGTWINLLVGFFVGVSSGATVIISQFFGAGDAKNVSKAVHTSMALALAGGLIIMVAGLLTSRVSLELLGVPEEIMGDALTYMNVYYCGIIASMIYNVGTGVLRAIGDSRMPLYVLIVCCLVNIVLDLLFVLVFHWGVFGVAFATVLSQVVSAVLIMLRLMLTRESYRVELKKIRFDRSILRNVIRIGLPAGLQSVLYSVSNLVVQASINSFGTDAIASWAAIGKIDGFIWMVMSAFGIAITTFVGQNFGAQQYGRVKKSIHICLGMALGTTIALSILLLLFMEPLLRFFTGDEAVIAIGQDFFRVLGPSYFTYVFIEIFSGAIRGAGEAFQPMVITCFGVCGLRILWLALVALVPAMHTMQMVAMNYPITWVIAAVVFIIYYLRMNWLRRCIRRSGQPMPENL</sequence>
<dbReference type="InterPro" id="IPR048279">
    <property type="entry name" value="MdtK-like"/>
</dbReference>
<feature type="transmembrane region" description="Helical" evidence="7">
    <location>
        <begin position="424"/>
        <end position="443"/>
    </location>
</feature>
<accession>A0A9D2MV53</accession>
<dbReference type="Proteomes" id="UP000826793">
    <property type="component" value="Unassembled WGS sequence"/>
</dbReference>
<dbReference type="EMBL" id="DWXG01000016">
    <property type="protein sequence ID" value="HJB97378.1"/>
    <property type="molecule type" value="Genomic_DNA"/>
</dbReference>
<keyword evidence="2" id="KW-0813">Transport</keyword>
<dbReference type="GO" id="GO:0005886">
    <property type="term" value="C:plasma membrane"/>
    <property type="evidence" value="ECO:0007669"/>
    <property type="project" value="UniProtKB-SubCell"/>
</dbReference>
<reference evidence="8" key="1">
    <citation type="journal article" date="2021" name="PeerJ">
        <title>Extensive microbial diversity within the chicken gut microbiome revealed by metagenomics and culture.</title>
        <authorList>
            <person name="Gilroy R."/>
            <person name="Ravi A."/>
            <person name="Getino M."/>
            <person name="Pursley I."/>
            <person name="Horton D.L."/>
            <person name="Alikhan N.F."/>
            <person name="Baker D."/>
            <person name="Gharbi K."/>
            <person name="Hall N."/>
            <person name="Watson M."/>
            <person name="Adriaenssens E.M."/>
            <person name="Foster-Nyarko E."/>
            <person name="Jarju S."/>
            <person name="Secka A."/>
            <person name="Antonio M."/>
            <person name="Oren A."/>
            <person name="Chaudhuri R.R."/>
            <person name="La Ragione R."/>
            <person name="Hildebrand F."/>
            <person name="Pallen M.J."/>
        </authorList>
    </citation>
    <scope>NUCLEOTIDE SEQUENCE</scope>
    <source>
        <strain evidence="8">CHK185-1770</strain>
    </source>
</reference>
<gene>
    <name evidence="8" type="ORF">H9710_02230</name>
</gene>
<dbReference type="PIRSF" id="PIRSF006603">
    <property type="entry name" value="DinF"/>
    <property type="match status" value="1"/>
</dbReference>
<feature type="transmembrane region" description="Helical" evidence="7">
    <location>
        <begin position="104"/>
        <end position="123"/>
    </location>
</feature>
<evidence type="ECO:0000256" key="1">
    <source>
        <dbReference type="ARBA" id="ARBA00004651"/>
    </source>
</evidence>
<keyword evidence="4 7" id="KW-0812">Transmembrane</keyword>
<keyword evidence="6 7" id="KW-0472">Membrane</keyword>
<dbReference type="PANTHER" id="PTHR43549">
    <property type="entry name" value="MULTIDRUG RESISTANCE PROTEIN YPNP-RELATED"/>
    <property type="match status" value="1"/>
</dbReference>
<evidence type="ECO:0000256" key="4">
    <source>
        <dbReference type="ARBA" id="ARBA00022692"/>
    </source>
</evidence>
<feature type="transmembrane region" description="Helical" evidence="7">
    <location>
        <begin position="362"/>
        <end position="383"/>
    </location>
</feature>
<proteinExistence type="predicted"/>
<comment type="caution">
    <text evidence="8">The sequence shown here is derived from an EMBL/GenBank/DDBJ whole genome shotgun (WGS) entry which is preliminary data.</text>
</comment>
<dbReference type="GO" id="GO:0042910">
    <property type="term" value="F:xenobiotic transmembrane transporter activity"/>
    <property type="evidence" value="ECO:0007669"/>
    <property type="project" value="InterPro"/>
</dbReference>
<evidence type="ECO:0000256" key="3">
    <source>
        <dbReference type="ARBA" id="ARBA00022475"/>
    </source>
</evidence>
<feature type="transmembrane region" description="Helical" evidence="7">
    <location>
        <begin position="143"/>
        <end position="165"/>
    </location>
</feature>
<feature type="transmembrane region" description="Helical" evidence="7">
    <location>
        <begin position="64"/>
        <end position="83"/>
    </location>
</feature>
<evidence type="ECO:0000313" key="8">
    <source>
        <dbReference type="EMBL" id="HJB97378.1"/>
    </source>
</evidence>
<keyword evidence="3" id="KW-1003">Cell membrane</keyword>
<feature type="transmembrane region" description="Helical" evidence="7">
    <location>
        <begin position="21"/>
        <end position="38"/>
    </location>
</feature>
<dbReference type="AlphaFoldDB" id="A0A9D2MV53"/>
<keyword evidence="5 7" id="KW-1133">Transmembrane helix</keyword>
<evidence type="ECO:0000256" key="7">
    <source>
        <dbReference type="SAM" id="Phobius"/>
    </source>
</evidence>
<dbReference type="CDD" id="cd13138">
    <property type="entry name" value="MATE_yoeA_like"/>
    <property type="match status" value="1"/>
</dbReference>
<evidence type="ECO:0000256" key="5">
    <source>
        <dbReference type="ARBA" id="ARBA00022989"/>
    </source>
</evidence>
<organism evidence="8 9">
    <name type="scientific">Candidatus Acutalibacter pullicola</name>
    <dbReference type="NCBI Taxonomy" id="2838417"/>
    <lineage>
        <taxon>Bacteria</taxon>
        <taxon>Bacillati</taxon>
        <taxon>Bacillota</taxon>
        <taxon>Clostridia</taxon>
        <taxon>Eubacteriales</taxon>
        <taxon>Acutalibacteraceae</taxon>
        <taxon>Acutalibacter</taxon>
    </lineage>
</organism>
<name>A0A9D2MV53_9FIRM</name>
<dbReference type="NCBIfam" id="TIGR00797">
    <property type="entry name" value="matE"/>
    <property type="match status" value="1"/>
</dbReference>
<feature type="transmembrane region" description="Helical" evidence="7">
    <location>
        <begin position="395"/>
        <end position="418"/>
    </location>
</feature>
<feature type="transmembrane region" description="Helical" evidence="7">
    <location>
        <begin position="288"/>
        <end position="308"/>
    </location>
</feature>
<evidence type="ECO:0000313" key="9">
    <source>
        <dbReference type="Proteomes" id="UP000826793"/>
    </source>
</evidence>
<feature type="transmembrane region" description="Helical" evidence="7">
    <location>
        <begin position="320"/>
        <end position="342"/>
    </location>
</feature>
<evidence type="ECO:0000256" key="6">
    <source>
        <dbReference type="ARBA" id="ARBA00023136"/>
    </source>
</evidence>
<reference evidence="8" key="2">
    <citation type="submission" date="2021-04" db="EMBL/GenBank/DDBJ databases">
        <authorList>
            <person name="Gilroy R."/>
        </authorList>
    </citation>
    <scope>NUCLEOTIDE SEQUENCE</scope>
    <source>
        <strain evidence="8">CHK185-1770</strain>
    </source>
</reference>
<evidence type="ECO:0000256" key="2">
    <source>
        <dbReference type="ARBA" id="ARBA00022448"/>
    </source>
</evidence>
<comment type="subcellular location">
    <subcellularLocation>
        <location evidence="1">Cell membrane</location>
        <topology evidence="1">Multi-pass membrane protein</topology>
    </subcellularLocation>
</comment>
<dbReference type="PANTHER" id="PTHR43549:SF3">
    <property type="entry name" value="MULTIDRUG RESISTANCE PROTEIN YPNP-RELATED"/>
    <property type="match status" value="1"/>
</dbReference>
<feature type="transmembrane region" description="Helical" evidence="7">
    <location>
        <begin position="242"/>
        <end position="268"/>
    </location>
</feature>
<feature type="transmembrane region" description="Helical" evidence="7">
    <location>
        <begin position="201"/>
        <end position="221"/>
    </location>
</feature>
<dbReference type="InterPro" id="IPR052031">
    <property type="entry name" value="Membrane_Transporter-Flippase"/>
</dbReference>
<protein>
    <submittedName>
        <fullName evidence="8">MATE family efflux transporter</fullName>
    </submittedName>
</protein>
<dbReference type="Pfam" id="PF01554">
    <property type="entry name" value="MatE"/>
    <property type="match status" value="2"/>
</dbReference>
<dbReference type="GO" id="GO:0015297">
    <property type="term" value="F:antiporter activity"/>
    <property type="evidence" value="ECO:0007669"/>
    <property type="project" value="InterPro"/>
</dbReference>
<dbReference type="InterPro" id="IPR002528">
    <property type="entry name" value="MATE_fam"/>
</dbReference>